<dbReference type="SUPFAM" id="SSF52833">
    <property type="entry name" value="Thioredoxin-like"/>
    <property type="match status" value="1"/>
</dbReference>
<accession>A0A238UGN6</accession>
<dbReference type="AlphaFoldDB" id="A0A238UGN6"/>
<name>A0A238UGN6_9FLAO</name>
<proteinExistence type="predicted"/>
<feature type="domain" description="Thioredoxin-like fold" evidence="1">
    <location>
        <begin position="58"/>
        <end position="170"/>
    </location>
</feature>
<dbReference type="Gene3D" id="3.40.30.10">
    <property type="entry name" value="Glutaredoxin"/>
    <property type="match status" value="1"/>
</dbReference>
<dbReference type="PANTHER" id="PTHR32234:SF0">
    <property type="entry name" value="THIOL:DISULFIDE INTERCHANGE PROTEIN DSBD"/>
    <property type="match status" value="1"/>
</dbReference>
<dbReference type="EMBL" id="LT899436">
    <property type="protein sequence ID" value="SNR17510.1"/>
    <property type="molecule type" value="Genomic_DNA"/>
</dbReference>
<dbReference type="Pfam" id="PF13098">
    <property type="entry name" value="Thioredoxin_2"/>
    <property type="match status" value="1"/>
</dbReference>
<organism evidence="2 3">
    <name type="scientific">Tenacibaculum jejuense</name>
    <dbReference type="NCBI Taxonomy" id="584609"/>
    <lineage>
        <taxon>Bacteria</taxon>
        <taxon>Pseudomonadati</taxon>
        <taxon>Bacteroidota</taxon>
        <taxon>Flavobacteriia</taxon>
        <taxon>Flavobacteriales</taxon>
        <taxon>Flavobacteriaceae</taxon>
        <taxon>Tenacibaculum</taxon>
    </lineage>
</organism>
<gene>
    <name evidence="2" type="ORF">TJEJU_3878</name>
</gene>
<dbReference type="Proteomes" id="UP000215214">
    <property type="component" value="Chromosome TJEJU"/>
</dbReference>
<dbReference type="RefSeq" id="WP_231970214.1">
    <property type="nucleotide sequence ID" value="NZ_LT899436.1"/>
</dbReference>
<protein>
    <submittedName>
        <fullName evidence="2">Thioredoxin-like subdomain protein</fullName>
    </submittedName>
</protein>
<evidence type="ECO:0000313" key="3">
    <source>
        <dbReference type="Proteomes" id="UP000215214"/>
    </source>
</evidence>
<dbReference type="PANTHER" id="PTHR32234">
    <property type="entry name" value="THIOL:DISULFIDE INTERCHANGE PROTEIN DSBD"/>
    <property type="match status" value="1"/>
</dbReference>
<dbReference type="InterPro" id="IPR036249">
    <property type="entry name" value="Thioredoxin-like_sf"/>
</dbReference>
<sequence>MQKRNWLQSLFYTIMHIKKVTYILLFYFLSHSIIAQKDSSINWITFEQLEDSLSVKPKKVFIDFYADWCIYCKKMEKVAFKNPKVISKLNTSYYAVKMNAESTDTIFFGGDTFINKQIGKKRNPTHDIPLLLASRNNKDFSLPAIIILDEKFKISARYFEYLDSKKMLKAID</sequence>
<dbReference type="KEGG" id="tje:TJEJU_3878"/>
<reference evidence="2 3" key="1">
    <citation type="submission" date="2017-07" db="EMBL/GenBank/DDBJ databases">
        <authorList>
            <person name="Sun Z.S."/>
            <person name="Albrecht U."/>
            <person name="Echele G."/>
            <person name="Lee C.C."/>
        </authorList>
    </citation>
    <scope>NUCLEOTIDE SEQUENCE [LARGE SCALE GENOMIC DNA]</scope>
    <source>
        <strain evidence="3">type strain: KCTC 22618</strain>
    </source>
</reference>
<evidence type="ECO:0000259" key="1">
    <source>
        <dbReference type="Pfam" id="PF13098"/>
    </source>
</evidence>
<dbReference type="GO" id="GO:0015035">
    <property type="term" value="F:protein-disulfide reductase activity"/>
    <property type="evidence" value="ECO:0007669"/>
    <property type="project" value="TreeGrafter"/>
</dbReference>
<keyword evidence="3" id="KW-1185">Reference proteome</keyword>
<evidence type="ECO:0000313" key="2">
    <source>
        <dbReference type="EMBL" id="SNR17510.1"/>
    </source>
</evidence>
<dbReference type="InterPro" id="IPR012336">
    <property type="entry name" value="Thioredoxin-like_fold"/>
</dbReference>
<dbReference type="GO" id="GO:0045454">
    <property type="term" value="P:cell redox homeostasis"/>
    <property type="evidence" value="ECO:0007669"/>
    <property type="project" value="TreeGrafter"/>
</dbReference>